<feature type="region of interest" description="Disordered" evidence="1">
    <location>
        <begin position="1"/>
        <end position="45"/>
    </location>
</feature>
<sequence length="45" mass="4578">MKLPDNGAPEGSTQNNRQRRAIIAGLMTSPQGTVGSPTVGTPTLG</sequence>
<dbReference type="EMBL" id="JBHLWK010000013">
    <property type="protein sequence ID" value="MFC0204722.1"/>
    <property type="molecule type" value="Genomic_DNA"/>
</dbReference>
<organism evidence="2 3">
    <name type="scientific">Novosphingobium soli</name>
    <dbReference type="NCBI Taxonomy" id="574956"/>
    <lineage>
        <taxon>Bacteria</taxon>
        <taxon>Pseudomonadati</taxon>
        <taxon>Pseudomonadota</taxon>
        <taxon>Alphaproteobacteria</taxon>
        <taxon>Sphingomonadales</taxon>
        <taxon>Sphingomonadaceae</taxon>
        <taxon>Novosphingobium</taxon>
    </lineage>
</organism>
<evidence type="ECO:0000313" key="2">
    <source>
        <dbReference type="EMBL" id="MFC0204722.1"/>
    </source>
</evidence>
<accession>A0ABV6CVH6</accession>
<dbReference type="RefSeq" id="WP_379487483.1">
    <property type="nucleotide sequence ID" value="NZ_JBHLWK010000013.1"/>
</dbReference>
<reference evidence="2 3" key="1">
    <citation type="submission" date="2024-09" db="EMBL/GenBank/DDBJ databases">
        <authorList>
            <person name="Sun Q."/>
            <person name="Mori K."/>
        </authorList>
    </citation>
    <scope>NUCLEOTIDE SEQUENCE [LARGE SCALE GENOMIC DNA]</scope>
    <source>
        <strain evidence="2 3">CCM 7706</strain>
    </source>
</reference>
<dbReference type="Proteomes" id="UP001589798">
    <property type="component" value="Unassembled WGS sequence"/>
</dbReference>
<feature type="compositionally biased region" description="Low complexity" evidence="1">
    <location>
        <begin position="32"/>
        <end position="45"/>
    </location>
</feature>
<gene>
    <name evidence="2" type="ORF">ACFFJC_10600</name>
</gene>
<protein>
    <submittedName>
        <fullName evidence="2">Uncharacterized protein</fullName>
    </submittedName>
</protein>
<comment type="caution">
    <text evidence="2">The sequence shown here is derived from an EMBL/GenBank/DDBJ whole genome shotgun (WGS) entry which is preliminary data.</text>
</comment>
<evidence type="ECO:0000256" key="1">
    <source>
        <dbReference type="SAM" id="MobiDB-lite"/>
    </source>
</evidence>
<name>A0ABV6CVH6_9SPHN</name>
<evidence type="ECO:0000313" key="3">
    <source>
        <dbReference type="Proteomes" id="UP001589798"/>
    </source>
</evidence>
<proteinExistence type="predicted"/>
<keyword evidence="3" id="KW-1185">Reference proteome</keyword>